<dbReference type="AlphaFoldDB" id="A0A4R2JPG9"/>
<name>A0A4R2JPG9_9PSEU</name>
<evidence type="ECO:0008006" key="3">
    <source>
        <dbReference type="Google" id="ProtNLM"/>
    </source>
</evidence>
<evidence type="ECO:0000313" key="2">
    <source>
        <dbReference type="Proteomes" id="UP000295680"/>
    </source>
</evidence>
<reference evidence="1 2" key="1">
    <citation type="submission" date="2019-03" db="EMBL/GenBank/DDBJ databases">
        <title>Genomic Encyclopedia of Type Strains, Phase IV (KMG-IV): sequencing the most valuable type-strain genomes for metagenomic binning, comparative biology and taxonomic classification.</title>
        <authorList>
            <person name="Goeker M."/>
        </authorList>
    </citation>
    <scope>NUCLEOTIDE SEQUENCE [LARGE SCALE GENOMIC DNA]</scope>
    <source>
        <strain evidence="1 2">DSM 45934</strain>
    </source>
</reference>
<sequence>MNKLLFEIAGVVEAPLSKVADLLLTDKSTPLFVPDTTIEVDRAERTIAYQGGWWYRGEYALESHPRGTLITHRVYNAARWGRWGVPLANRFFVGFDDRTRAAFAASLAGIGAALGCPTDLN</sequence>
<keyword evidence="2" id="KW-1185">Reference proteome</keyword>
<dbReference type="Proteomes" id="UP000295680">
    <property type="component" value="Unassembled WGS sequence"/>
</dbReference>
<accession>A0A4R2JPG9</accession>
<dbReference type="OrthoDB" id="2590919at2"/>
<evidence type="ECO:0000313" key="1">
    <source>
        <dbReference type="EMBL" id="TCO60887.1"/>
    </source>
</evidence>
<dbReference type="RefSeq" id="WP_132116198.1">
    <property type="nucleotide sequence ID" value="NZ_SLWS01000003.1"/>
</dbReference>
<comment type="caution">
    <text evidence="1">The sequence shown here is derived from an EMBL/GenBank/DDBJ whole genome shotgun (WGS) entry which is preliminary data.</text>
</comment>
<proteinExistence type="predicted"/>
<gene>
    <name evidence="1" type="ORF">EV192_103469</name>
</gene>
<organism evidence="1 2">
    <name type="scientific">Actinocrispum wychmicini</name>
    <dbReference type="NCBI Taxonomy" id="1213861"/>
    <lineage>
        <taxon>Bacteria</taxon>
        <taxon>Bacillati</taxon>
        <taxon>Actinomycetota</taxon>
        <taxon>Actinomycetes</taxon>
        <taxon>Pseudonocardiales</taxon>
        <taxon>Pseudonocardiaceae</taxon>
        <taxon>Actinocrispum</taxon>
    </lineage>
</organism>
<protein>
    <recommendedName>
        <fullName evidence="3">Polyketide cyclase/dehydrase/lipid transport protein</fullName>
    </recommendedName>
</protein>
<dbReference type="EMBL" id="SLWS01000003">
    <property type="protein sequence ID" value="TCO60887.1"/>
    <property type="molecule type" value="Genomic_DNA"/>
</dbReference>